<proteinExistence type="inferred from homology"/>
<dbReference type="SUPFAM" id="SSF51679">
    <property type="entry name" value="Bacterial luciferase-like"/>
    <property type="match status" value="1"/>
</dbReference>
<dbReference type="InterPro" id="IPR036661">
    <property type="entry name" value="Luciferase-like_sf"/>
</dbReference>
<dbReference type="InterPro" id="IPR050766">
    <property type="entry name" value="Bact_Lucif_Oxidored"/>
</dbReference>
<keyword evidence="2" id="KW-0285">Flavoprotein</keyword>
<dbReference type="EMBL" id="FXZM01000004">
    <property type="protein sequence ID" value="SMY11604.1"/>
    <property type="molecule type" value="Genomic_DNA"/>
</dbReference>
<dbReference type="GO" id="GO:0016705">
    <property type="term" value="F:oxidoreductase activity, acting on paired donors, with incorporation or reduction of molecular oxygen"/>
    <property type="evidence" value="ECO:0007669"/>
    <property type="project" value="InterPro"/>
</dbReference>
<dbReference type="OrthoDB" id="7903015at2"/>
<dbReference type="PANTHER" id="PTHR30137">
    <property type="entry name" value="LUCIFERASE-LIKE MONOOXYGENASE"/>
    <property type="match status" value="1"/>
</dbReference>
<dbReference type="InterPro" id="IPR011251">
    <property type="entry name" value="Luciferase-like_dom"/>
</dbReference>
<evidence type="ECO:0000256" key="4">
    <source>
        <dbReference type="ARBA" id="ARBA00023033"/>
    </source>
</evidence>
<reference evidence="7" key="1">
    <citation type="submission" date="2017-03" db="EMBL/GenBank/DDBJ databases">
        <authorList>
            <person name="Monnet C."/>
        </authorList>
    </citation>
    <scope>NUCLEOTIDE SEQUENCE [LARGE SCALE GENOMIC DNA]</scope>
    <source>
        <strain evidence="7">SJ5-8</strain>
    </source>
</reference>
<dbReference type="RefSeq" id="WP_101588559.1">
    <property type="nucleotide sequence ID" value="NZ_FXZM01000004.1"/>
</dbReference>
<dbReference type="GO" id="GO:0005829">
    <property type="term" value="C:cytosol"/>
    <property type="evidence" value="ECO:0007669"/>
    <property type="project" value="TreeGrafter"/>
</dbReference>
<dbReference type="PANTHER" id="PTHR30137:SF16">
    <property type="entry name" value="BLL0895 PROTEIN"/>
    <property type="match status" value="1"/>
</dbReference>
<protein>
    <submittedName>
        <fullName evidence="6">Flavin-dependent oxidoreductase, luciferase family (Includes alkanesulfonate monooxygenase SsuD and methylene tetrahydromethanopterin reductase)</fullName>
    </submittedName>
</protein>
<dbReference type="Pfam" id="PF00296">
    <property type="entry name" value="Bac_luciferase"/>
    <property type="match status" value="1"/>
</dbReference>
<keyword evidence="7" id="KW-1185">Reference proteome</keyword>
<evidence type="ECO:0000256" key="3">
    <source>
        <dbReference type="ARBA" id="ARBA00023002"/>
    </source>
</evidence>
<dbReference type="GO" id="GO:0004497">
    <property type="term" value="F:monooxygenase activity"/>
    <property type="evidence" value="ECO:0007669"/>
    <property type="project" value="UniProtKB-KW"/>
</dbReference>
<evidence type="ECO:0000313" key="6">
    <source>
        <dbReference type="EMBL" id="SMY11604.1"/>
    </source>
</evidence>
<name>A0A2H1L3X8_9MICO</name>
<comment type="similarity">
    <text evidence="1">Belongs to the bacterial luciferase oxidoreductase family.</text>
</comment>
<evidence type="ECO:0000313" key="7">
    <source>
        <dbReference type="Proteomes" id="UP000234462"/>
    </source>
</evidence>
<dbReference type="Gene3D" id="3.20.20.30">
    <property type="entry name" value="Luciferase-like domain"/>
    <property type="match status" value="1"/>
</dbReference>
<keyword evidence="4 6" id="KW-0503">Monooxygenase</keyword>
<evidence type="ECO:0000259" key="5">
    <source>
        <dbReference type="Pfam" id="PF00296"/>
    </source>
</evidence>
<sequence>MKLGLFGMPIHPADVSLAEAYESDANRIILADELGYAEAFIGEHQTCATEPVASPLMLMASVIHRTKNITLGSGVTALPMYHPAMAAATVAQFDNMARGRFIWGVGQGGLASDWEAFGVMDGQERNERMIESVSIIKELWTGTAPFHFTGKHYPFSIDETVNAELSIGQPIKPFQRPHPPIAATAMSPASNSVKQAIVQGWIPMSANFVPLSTVHSHWDKIVEGYGERGEEPTGENWRVARNVLVAPTDEEARERAFDPAGPNFHYFHYLWNLFHGLGAGAVMNGTGKDDAAVTVDDLIEDMVILGSPETVAQQISEVRERAPFGTLLTTMLDGSNPAHEVYEQESMRLLATEVAPRVDAPVGAPV</sequence>
<evidence type="ECO:0000256" key="1">
    <source>
        <dbReference type="ARBA" id="ARBA00010426"/>
    </source>
</evidence>
<accession>A0A2H1L3X8</accession>
<gene>
    <name evidence="6" type="ORF">BJEO58_01189</name>
</gene>
<organism evidence="6 7">
    <name type="scientific">Brevibacterium jeotgali</name>
    <dbReference type="NCBI Taxonomy" id="1262550"/>
    <lineage>
        <taxon>Bacteria</taxon>
        <taxon>Bacillati</taxon>
        <taxon>Actinomycetota</taxon>
        <taxon>Actinomycetes</taxon>
        <taxon>Micrococcales</taxon>
        <taxon>Brevibacteriaceae</taxon>
        <taxon>Brevibacterium</taxon>
    </lineage>
</organism>
<keyword evidence="3" id="KW-0560">Oxidoreductase</keyword>
<evidence type="ECO:0000256" key="2">
    <source>
        <dbReference type="ARBA" id="ARBA00022630"/>
    </source>
</evidence>
<dbReference type="AlphaFoldDB" id="A0A2H1L3X8"/>
<feature type="domain" description="Luciferase-like" evidence="5">
    <location>
        <begin position="1"/>
        <end position="320"/>
    </location>
</feature>
<dbReference type="Proteomes" id="UP000234462">
    <property type="component" value="Unassembled WGS sequence"/>
</dbReference>